<evidence type="ECO:0000313" key="1">
    <source>
        <dbReference type="EMBL" id="TFK21318.1"/>
    </source>
</evidence>
<protein>
    <submittedName>
        <fullName evidence="1">Uncharacterized protein</fullName>
    </submittedName>
</protein>
<gene>
    <name evidence="1" type="ORF">FA15DRAFT_758769</name>
</gene>
<dbReference type="OrthoDB" id="2745898at2759"/>
<dbReference type="EMBL" id="ML210271">
    <property type="protein sequence ID" value="TFK21318.1"/>
    <property type="molecule type" value="Genomic_DNA"/>
</dbReference>
<sequence length="146" mass="16844">MVHKKNLPHLPEELLREIVCNFKGQSHHPPKETVDRLRTLSLVSPGFRRICQEHLFSRLELGPISLKSDGGHERLPGSKLLSLFNGSPMLVTFVKHIIIHDSLTRESWFASHEYTWLLFDNNIAEALKRIQLENITSFAFYREGTS</sequence>
<evidence type="ECO:0000313" key="2">
    <source>
        <dbReference type="Proteomes" id="UP000307440"/>
    </source>
</evidence>
<accession>A0A5C3KZF8</accession>
<dbReference type="Proteomes" id="UP000307440">
    <property type="component" value="Unassembled WGS sequence"/>
</dbReference>
<organism evidence="1 2">
    <name type="scientific">Coprinopsis marcescibilis</name>
    <name type="common">Agaric fungus</name>
    <name type="synonym">Psathyrella marcescibilis</name>
    <dbReference type="NCBI Taxonomy" id="230819"/>
    <lineage>
        <taxon>Eukaryota</taxon>
        <taxon>Fungi</taxon>
        <taxon>Dikarya</taxon>
        <taxon>Basidiomycota</taxon>
        <taxon>Agaricomycotina</taxon>
        <taxon>Agaricomycetes</taxon>
        <taxon>Agaricomycetidae</taxon>
        <taxon>Agaricales</taxon>
        <taxon>Agaricineae</taxon>
        <taxon>Psathyrellaceae</taxon>
        <taxon>Coprinopsis</taxon>
    </lineage>
</organism>
<dbReference type="AlphaFoldDB" id="A0A5C3KZF8"/>
<reference evidence="1 2" key="1">
    <citation type="journal article" date="2019" name="Nat. Ecol. Evol.">
        <title>Megaphylogeny resolves global patterns of mushroom evolution.</title>
        <authorList>
            <person name="Varga T."/>
            <person name="Krizsan K."/>
            <person name="Foldi C."/>
            <person name="Dima B."/>
            <person name="Sanchez-Garcia M."/>
            <person name="Sanchez-Ramirez S."/>
            <person name="Szollosi G.J."/>
            <person name="Szarkandi J.G."/>
            <person name="Papp V."/>
            <person name="Albert L."/>
            <person name="Andreopoulos W."/>
            <person name="Angelini C."/>
            <person name="Antonin V."/>
            <person name="Barry K.W."/>
            <person name="Bougher N.L."/>
            <person name="Buchanan P."/>
            <person name="Buyck B."/>
            <person name="Bense V."/>
            <person name="Catcheside P."/>
            <person name="Chovatia M."/>
            <person name="Cooper J."/>
            <person name="Damon W."/>
            <person name="Desjardin D."/>
            <person name="Finy P."/>
            <person name="Geml J."/>
            <person name="Haridas S."/>
            <person name="Hughes K."/>
            <person name="Justo A."/>
            <person name="Karasinski D."/>
            <person name="Kautmanova I."/>
            <person name="Kiss B."/>
            <person name="Kocsube S."/>
            <person name="Kotiranta H."/>
            <person name="LaButti K.M."/>
            <person name="Lechner B.E."/>
            <person name="Liimatainen K."/>
            <person name="Lipzen A."/>
            <person name="Lukacs Z."/>
            <person name="Mihaltcheva S."/>
            <person name="Morgado L.N."/>
            <person name="Niskanen T."/>
            <person name="Noordeloos M.E."/>
            <person name="Ohm R.A."/>
            <person name="Ortiz-Santana B."/>
            <person name="Ovrebo C."/>
            <person name="Racz N."/>
            <person name="Riley R."/>
            <person name="Savchenko A."/>
            <person name="Shiryaev A."/>
            <person name="Soop K."/>
            <person name="Spirin V."/>
            <person name="Szebenyi C."/>
            <person name="Tomsovsky M."/>
            <person name="Tulloss R.E."/>
            <person name="Uehling J."/>
            <person name="Grigoriev I.V."/>
            <person name="Vagvolgyi C."/>
            <person name="Papp T."/>
            <person name="Martin F.M."/>
            <person name="Miettinen O."/>
            <person name="Hibbett D.S."/>
            <person name="Nagy L.G."/>
        </authorList>
    </citation>
    <scope>NUCLEOTIDE SEQUENCE [LARGE SCALE GENOMIC DNA]</scope>
    <source>
        <strain evidence="1 2">CBS 121175</strain>
    </source>
</reference>
<proteinExistence type="predicted"/>
<keyword evidence="2" id="KW-1185">Reference proteome</keyword>
<name>A0A5C3KZF8_COPMA</name>